<keyword evidence="4" id="KW-1185">Reference proteome</keyword>
<reference evidence="3" key="2">
    <citation type="submission" date="2023-05" db="EMBL/GenBank/DDBJ databases">
        <authorList>
            <consortium name="Lawrence Berkeley National Laboratory"/>
            <person name="Steindorff A."/>
            <person name="Hensen N."/>
            <person name="Bonometti L."/>
            <person name="Westerberg I."/>
            <person name="Brannstrom I.O."/>
            <person name="Guillou S."/>
            <person name="Cros-Aarteil S."/>
            <person name="Calhoun S."/>
            <person name="Haridas S."/>
            <person name="Kuo A."/>
            <person name="Mondo S."/>
            <person name="Pangilinan J."/>
            <person name="Riley R."/>
            <person name="Labutti K."/>
            <person name="Andreopoulos B."/>
            <person name="Lipzen A."/>
            <person name="Chen C."/>
            <person name="Yanf M."/>
            <person name="Daum C."/>
            <person name="Ng V."/>
            <person name="Clum A."/>
            <person name="Ohm R."/>
            <person name="Martin F."/>
            <person name="Silar P."/>
            <person name="Natvig D."/>
            <person name="Lalanne C."/>
            <person name="Gautier V."/>
            <person name="Ament-Velasquez S.L."/>
            <person name="Kruys A."/>
            <person name="Hutchinson M.I."/>
            <person name="Powell A.J."/>
            <person name="Barry K."/>
            <person name="Miller A.N."/>
            <person name="Grigoriev I.V."/>
            <person name="Debuchy R."/>
            <person name="Gladieux P."/>
            <person name="Thoren M.H."/>
            <person name="Johannesson H."/>
        </authorList>
    </citation>
    <scope>NUCLEOTIDE SEQUENCE</scope>
    <source>
        <strain evidence="3">CBS 123565</strain>
    </source>
</reference>
<dbReference type="Pfam" id="PF12937">
    <property type="entry name" value="F-box-like"/>
    <property type="match status" value="1"/>
</dbReference>
<evidence type="ECO:0000313" key="4">
    <source>
        <dbReference type="Proteomes" id="UP001304895"/>
    </source>
</evidence>
<accession>A0AAN6UH73</accession>
<feature type="signal peptide" evidence="1">
    <location>
        <begin position="1"/>
        <end position="19"/>
    </location>
</feature>
<dbReference type="PROSITE" id="PS50181">
    <property type="entry name" value="FBOX"/>
    <property type="match status" value="1"/>
</dbReference>
<sequence length="519" mass="60667">MPIWMQWIQWLSLFSFANRECLEDLQNRQREQRFAMLHHLQRTMDPLIAAQVYNNQHSTLYRLPDELLLLVLRSLGRDPVALCCLRRVSRRFRQLVNEPSVRRYIPMSCFNRGFESPHTMACKDKQQLRRHLQTDGMCDKCKLWCNVPVRGWSRKVTQSFNSCKQRWIPCRCKFECDLYSRHGPQFHCSACNMHHIDSAFSRASFSLDRRTERRCLGYEGRIRLCRHVGIGWSAVEDHIAKWRTGKLTTWEAWLDDFNIECRHPSHDTGCSYGGAPTWPRARLRNRKWHGEPDTVVLSLEWSAHSGDTDAFRWTAAGRPFASDLRTLFRKFRQQGPVEALTPMYPSGDLLEMVCFDPNKCRCLHYQGNKQGDLEKWDMADGPQQGPKSFLCHDCPVDHRFSPGYRRGLTWAIWMCQHWPKGPLAAPCLITTYRYRVKVCDKGILTDTGNPRAYPPHGWFHALDPDACPRPPGHLLPLCKERHCMNHYKRPRTYNHALQPVALYTPCDCNETASGKRPRK</sequence>
<organism evidence="3 4">
    <name type="scientific">Trichocladium antarcticum</name>
    <dbReference type="NCBI Taxonomy" id="1450529"/>
    <lineage>
        <taxon>Eukaryota</taxon>
        <taxon>Fungi</taxon>
        <taxon>Dikarya</taxon>
        <taxon>Ascomycota</taxon>
        <taxon>Pezizomycotina</taxon>
        <taxon>Sordariomycetes</taxon>
        <taxon>Sordariomycetidae</taxon>
        <taxon>Sordariales</taxon>
        <taxon>Chaetomiaceae</taxon>
        <taxon>Trichocladium</taxon>
    </lineage>
</organism>
<dbReference type="AlphaFoldDB" id="A0AAN6UH73"/>
<dbReference type="SUPFAM" id="SSF81383">
    <property type="entry name" value="F-box domain"/>
    <property type="match status" value="1"/>
</dbReference>
<dbReference type="InterPro" id="IPR036047">
    <property type="entry name" value="F-box-like_dom_sf"/>
</dbReference>
<comment type="caution">
    <text evidence="3">The sequence shown here is derived from an EMBL/GenBank/DDBJ whole genome shotgun (WGS) entry which is preliminary data.</text>
</comment>
<feature type="chain" id="PRO_5042906726" description="F-box domain-containing protein" evidence="1">
    <location>
        <begin position="20"/>
        <end position="519"/>
    </location>
</feature>
<protein>
    <recommendedName>
        <fullName evidence="2">F-box domain-containing protein</fullName>
    </recommendedName>
</protein>
<dbReference type="Proteomes" id="UP001304895">
    <property type="component" value="Unassembled WGS sequence"/>
</dbReference>
<dbReference type="InterPro" id="IPR001810">
    <property type="entry name" value="F-box_dom"/>
</dbReference>
<evidence type="ECO:0000256" key="1">
    <source>
        <dbReference type="SAM" id="SignalP"/>
    </source>
</evidence>
<feature type="domain" description="F-box" evidence="2">
    <location>
        <begin position="57"/>
        <end position="107"/>
    </location>
</feature>
<dbReference type="EMBL" id="MU853416">
    <property type="protein sequence ID" value="KAK4132659.1"/>
    <property type="molecule type" value="Genomic_DNA"/>
</dbReference>
<evidence type="ECO:0000259" key="2">
    <source>
        <dbReference type="PROSITE" id="PS50181"/>
    </source>
</evidence>
<proteinExistence type="predicted"/>
<reference evidence="3" key="1">
    <citation type="journal article" date="2023" name="Mol. Phylogenet. Evol.">
        <title>Genome-scale phylogeny and comparative genomics of the fungal order Sordariales.</title>
        <authorList>
            <person name="Hensen N."/>
            <person name="Bonometti L."/>
            <person name="Westerberg I."/>
            <person name="Brannstrom I.O."/>
            <person name="Guillou S."/>
            <person name="Cros-Aarteil S."/>
            <person name="Calhoun S."/>
            <person name="Haridas S."/>
            <person name="Kuo A."/>
            <person name="Mondo S."/>
            <person name="Pangilinan J."/>
            <person name="Riley R."/>
            <person name="LaButti K."/>
            <person name="Andreopoulos B."/>
            <person name="Lipzen A."/>
            <person name="Chen C."/>
            <person name="Yan M."/>
            <person name="Daum C."/>
            <person name="Ng V."/>
            <person name="Clum A."/>
            <person name="Steindorff A."/>
            <person name="Ohm R.A."/>
            <person name="Martin F."/>
            <person name="Silar P."/>
            <person name="Natvig D.O."/>
            <person name="Lalanne C."/>
            <person name="Gautier V."/>
            <person name="Ament-Velasquez S.L."/>
            <person name="Kruys A."/>
            <person name="Hutchinson M.I."/>
            <person name="Powell A.J."/>
            <person name="Barry K."/>
            <person name="Miller A.N."/>
            <person name="Grigoriev I.V."/>
            <person name="Debuchy R."/>
            <person name="Gladieux P."/>
            <person name="Hiltunen Thoren M."/>
            <person name="Johannesson H."/>
        </authorList>
    </citation>
    <scope>NUCLEOTIDE SEQUENCE</scope>
    <source>
        <strain evidence="3">CBS 123565</strain>
    </source>
</reference>
<gene>
    <name evidence="3" type="ORF">BT67DRAFT_75097</name>
</gene>
<name>A0AAN6UH73_9PEZI</name>
<dbReference type="Gene3D" id="1.20.1280.50">
    <property type="match status" value="1"/>
</dbReference>
<keyword evidence="1" id="KW-0732">Signal</keyword>
<evidence type="ECO:0000313" key="3">
    <source>
        <dbReference type="EMBL" id="KAK4132659.1"/>
    </source>
</evidence>